<dbReference type="InterPro" id="IPR001932">
    <property type="entry name" value="PPM-type_phosphatase-like_dom"/>
</dbReference>
<dbReference type="CDD" id="cd00143">
    <property type="entry name" value="PP2Cc"/>
    <property type="match status" value="1"/>
</dbReference>
<dbReference type="Pfam" id="PF00481">
    <property type="entry name" value="PP2C"/>
    <property type="match status" value="1"/>
</dbReference>
<dbReference type="SUPFAM" id="SSF81606">
    <property type="entry name" value="PP2C-like"/>
    <property type="match status" value="1"/>
</dbReference>
<feature type="compositionally biased region" description="Polar residues" evidence="5">
    <location>
        <begin position="441"/>
        <end position="454"/>
    </location>
</feature>
<feature type="compositionally biased region" description="Polar residues" evidence="5">
    <location>
        <begin position="658"/>
        <end position="672"/>
    </location>
</feature>
<feature type="region of interest" description="Disordered" evidence="5">
    <location>
        <begin position="400"/>
        <end position="574"/>
    </location>
</feature>
<feature type="compositionally biased region" description="Low complexity" evidence="5">
    <location>
        <begin position="752"/>
        <end position="765"/>
    </location>
</feature>
<evidence type="ECO:0000259" key="6">
    <source>
        <dbReference type="PROSITE" id="PS51746"/>
    </source>
</evidence>
<dbReference type="EMBL" id="CAXLJM020000117">
    <property type="protein sequence ID" value="CAL8137324.1"/>
    <property type="molecule type" value="Genomic_DNA"/>
</dbReference>
<sequence>MDTSIGVNLRVTAHSNQGGRKYMEDMFCVAYQPTSDERDLLYAYFGIFDGHGGREAALYAKTHLMDHIVSQKNFWSDNDELILRAIKEGFISVHHAMWRELETWPRTPSGLPSTSGTTASVAFVRRGKLYIGHVGDSGIVLGYQDPSSQFWKAKPLTLDHKPECPVEHARIKDCGGKVISKSGVPRVVWNRPKIGHKGPVRRSTLIDEIPFLAVARSLGDLWSYNSEQDEFIVSPVPDCSVIEIDVNTHRCLILGSDGLWNMLSAQDAVNSVYFAEKNNERQNQIAAAEGSTAAASSSKNWINPSKRLVDRALDRWLSNNLRADNTSVVTVVIDPPGPPKAQRQGFSRHPDDVVSSPDRHESRSPSRSPKGRHKHHDEQPAVTRAAQQTLASRIMERATKREQVMKNPHPTNTAAADGRSRLRDPSIRQKQTARVLKQQCGEGTSTRPPTSSVPQPRYHSAPHTSTGPGVNVDEPGVQIHEISSSSERSEGAAPHGGSPRASDDSKQTRSKQRYSLNYSAIQSATRKRPARQSDNAGGASEPATPQKMMRMSSETEKKVQAKPGLLLNPTSTSRLIQRAAERKVDDRLRRDVKAVGVSEAQRSEEVEHGTEAKENMKKRQNCCDNSSDPGECSSSSRPSGASTSQISNPSRPLRSDSSESPARSTAGTSNKMIQRKSIAAPIRKGGAPVDIRVLREKSPQTKHHLLKLNQKRLMHKKGVLMARKGESSARKVLKKNSGPEKPAGKDDEGYGSSERSLRSTTQSSRRVTRSMKK</sequence>
<gene>
    <name evidence="7" type="ORF">ODALV1_LOCUS26867</name>
</gene>
<dbReference type="Gene3D" id="3.60.40.10">
    <property type="entry name" value="PPM-type phosphatase domain"/>
    <property type="match status" value="1"/>
</dbReference>
<dbReference type="PROSITE" id="PS01032">
    <property type="entry name" value="PPM_1"/>
    <property type="match status" value="1"/>
</dbReference>
<feature type="compositionally biased region" description="Basic and acidic residues" evidence="5">
    <location>
        <begin position="348"/>
        <end position="364"/>
    </location>
</feature>
<feature type="compositionally biased region" description="Polar residues" evidence="5">
    <location>
        <begin position="513"/>
        <end position="524"/>
    </location>
</feature>
<feature type="region of interest" description="Disordered" evidence="5">
    <location>
        <begin position="721"/>
        <end position="773"/>
    </location>
</feature>
<organism evidence="7 8">
    <name type="scientific">Orchesella dallaii</name>
    <dbReference type="NCBI Taxonomy" id="48710"/>
    <lineage>
        <taxon>Eukaryota</taxon>
        <taxon>Metazoa</taxon>
        <taxon>Ecdysozoa</taxon>
        <taxon>Arthropoda</taxon>
        <taxon>Hexapoda</taxon>
        <taxon>Collembola</taxon>
        <taxon>Entomobryomorpha</taxon>
        <taxon>Entomobryoidea</taxon>
        <taxon>Orchesellidae</taxon>
        <taxon>Orchesellinae</taxon>
        <taxon>Orchesella</taxon>
    </lineage>
</organism>
<dbReference type="SMART" id="SM00332">
    <property type="entry name" value="PP2Cc"/>
    <property type="match status" value="1"/>
</dbReference>
<evidence type="ECO:0000256" key="5">
    <source>
        <dbReference type="SAM" id="MobiDB-lite"/>
    </source>
</evidence>
<proteinExistence type="inferred from homology"/>
<evidence type="ECO:0000313" key="8">
    <source>
        <dbReference type="Proteomes" id="UP001642540"/>
    </source>
</evidence>
<comment type="similarity">
    <text evidence="4">Belongs to the PP2C family.</text>
</comment>
<keyword evidence="2 4" id="KW-0378">Hydrolase</keyword>
<keyword evidence="3 4" id="KW-0904">Protein phosphatase</keyword>
<dbReference type="PROSITE" id="PS51746">
    <property type="entry name" value="PPM_2"/>
    <property type="match status" value="1"/>
</dbReference>
<accession>A0ABP1RW89</accession>
<comment type="caution">
    <text evidence="7">The sequence shown here is derived from an EMBL/GenBank/DDBJ whole genome shotgun (WGS) entry which is preliminary data.</text>
</comment>
<feature type="compositionally biased region" description="Low complexity" evidence="5">
    <location>
        <begin position="626"/>
        <end position="644"/>
    </location>
</feature>
<evidence type="ECO:0000256" key="3">
    <source>
        <dbReference type="ARBA" id="ARBA00022912"/>
    </source>
</evidence>
<feature type="compositionally biased region" description="Basic and acidic residues" evidence="5">
    <location>
        <begin position="418"/>
        <end position="427"/>
    </location>
</feature>
<dbReference type="Proteomes" id="UP001642540">
    <property type="component" value="Unassembled WGS sequence"/>
</dbReference>
<evidence type="ECO:0000256" key="4">
    <source>
        <dbReference type="RuleBase" id="RU003465"/>
    </source>
</evidence>
<dbReference type="InterPro" id="IPR015655">
    <property type="entry name" value="PP2C"/>
</dbReference>
<keyword evidence="1" id="KW-0479">Metal-binding</keyword>
<evidence type="ECO:0000313" key="7">
    <source>
        <dbReference type="EMBL" id="CAL8137324.1"/>
    </source>
</evidence>
<dbReference type="PANTHER" id="PTHR47992">
    <property type="entry name" value="PROTEIN PHOSPHATASE"/>
    <property type="match status" value="1"/>
</dbReference>
<feature type="compositionally biased region" description="Basic and acidic residues" evidence="5">
    <location>
        <begin position="601"/>
        <end position="617"/>
    </location>
</feature>
<dbReference type="InterPro" id="IPR000222">
    <property type="entry name" value="PP2C_BS"/>
</dbReference>
<dbReference type="InterPro" id="IPR036457">
    <property type="entry name" value="PPM-type-like_dom_sf"/>
</dbReference>
<evidence type="ECO:0000256" key="2">
    <source>
        <dbReference type="ARBA" id="ARBA00022801"/>
    </source>
</evidence>
<evidence type="ECO:0000256" key="1">
    <source>
        <dbReference type="ARBA" id="ARBA00022723"/>
    </source>
</evidence>
<keyword evidence="8" id="KW-1185">Reference proteome</keyword>
<feature type="region of interest" description="Disordered" evidence="5">
    <location>
        <begin position="330"/>
        <end position="383"/>
    </location>
</feature>
<feature type="domain" description="PPM-type phosphatase" evidence="6">
    <location>
        <begin position="10"/>
        <end position="333"/>
    </location>
</feature>
<protein>
    <recommendedName>
        <fullName evidence="6">PPM-type phosphatase domain-containing protein</fullName>
    </recommendedName>
</protein>
<name>A0ABP1RW89_9HEXA</name>
<reference evidence="7 8" key="1">
    <citation type="submission" date="2024-08" db="EMBL/GenBank/DDBJ databases">
        <authorList>
            <person name="Cucini C."/>
            <person name="Frati F."/>
        </authorList>
    </citation>
    <scope>NUCLEOTIDE SEQUENCE [LARGE SCALE GENOMIC DNA]</scope>
</reference>
<feature type="region of interest" description="Disordered" evidence="5">
    <location>
        <begin position="597"/>
        <end position="684"/>
    </location>
</feature>